<dbReference type="Pfam" id="PF01799">
    <property type="entry name" value="Fer2_2"/>
    <property type="match status" value="1"/>
</dbReference>
<gene>
    <name evidence="7" type="ORF">QWZ12_16700</name>
</gene>
<keyword evidence="8" id="KW-1185">Reference proteome</keyword>
<comment type="caution">
    <text evidence="7">The sequence shown here is derived from an EMBL/GenBank/DDBJ whole genome shotgun (WGS) entry which is preliminary data.</text>
</comment>
<dbReference type="InterPro" id="IPR006058">
    <property type="entry name" value="2Fe2S_fd_BS"/>
</dbReference>
<organism evidence="7 8">
    <name type="scientific">Methylobacterium adhaesivum</name>
    <dbReference type="NCBI Taxonomy" id="333297"/>
    <lineage>
        <taxon>Bacteria</taxon>
        <taxon>Pseudomonadati</taxon>
        <taxon>Pseudomonadota</taxon>
        <taxon>Alphaproteobacteria</taxon>
        <taxon>Hyphomicrobiales</taxon>
        <taxon>Methylobacteriaceae</taxon>
        <taxon>Methylobacterium</taxon>
    </lineage>
</organism>
<dbReference type="InterPro" id="IPR023393">
    <property type="entry name" value="START-like_dom_sf"/>
</dbReference>
<evidence type="ECO:0000313" key="7">
    <source>
        <dbReference type="EMBL" id="MDN3592235.1"/>
    </source>
</evidence>
<dbReference type="SUPFAM" id="SSF54292">
    <property type="entry name" value="2Fe-2S ferredoxin-like"/>
    <property type="match status" value="1"/>
</dbReference>
<dbReference type="RefSeq" id="WP_238226659.1">
    <property type="nucleotide sequence ID" value="NZ_BPQD01000020.1"/>
</dbReference>
<dbReference type="InterPro" id="IPR001041">
    <property type="entry name" value="2Fe-2S_ferredoxin-type"/>
</dbReference>
<keyword evidence="3" id="KW-0560">Oxidoreductase</keyword>
<dbReference type="InterPro" id="IPR002888">
    <property type="entry name" value="2Fe-2S-bd"/>
</dbReference>
<dbReference type="EMBL" id="JAUFPX010000017">
    <property type="protein sequence ID" value="MDN3592235.1"/>
    <property type="molecule type" value="Genomic_DNA"/>
</dbReference>
<proteinExistence type="predicted"/>
<dbReference type="Gene3D" id="3.10.20.30">
    <property type="match status" value="1"/>
</dbReference>
<feature type="domain" description="2Fe-2S ferredoxin-type" evidence="6">
    <location>
        <begin position="13"/>
        <end position="89"/>
    </location>
</feature>
<name>A0ABT8BL36_9HYPH</name>
<dbReference type="InterPro" id="IPR010419">
    <property type="entry name" value="CO_DH_gsu"/>
</dbReference>
<dbReference type="CDD" id="cd00207">
    <property type="entry name" value="fer2"/>
    <property type="match status" value="1"/>
</dbReference>
<evidence type="ECO:0000256" key="5">
    <source>
        <dbReference type="ARBA" id="ARBA00023014"/>
    </source>
</evidence>
<dbReference type="InterPro" id="IPR036010">
    <property type="entry name" value="2Fe-2S_ferredoxin-like_sf"/>
</dbReference>
<reference evidence="8" key="1">
    <citation type="journal article" date="2019" name="Int. J. Syst. Evol. Microbiol.">
        <title>The Global Catalogue of Microorganisms (GCM) 10K type strain sequencing project: providing services to taxonomists for standard genome sequencing and annotation.</title>
        <authorList>
            <consortium name="The Broad Institute Genomics Platform"/>
            <consortium name="The Broad Institute Genome Sequencing Center for Infectious Disease"/>
            <person name="Wu L."/>
            <person name="Ma J."/>
        </authorList>
    </citation>
    <scope>NUCLEOTIDE SEQUENCE [LARGE SCALE GENOMIC DNA]</scope>
    <source>
        <strain evidence="8">CECT 7069</strain>
    </source>
</reference>
<evidence type="ECO:0000256" key="4">
    <source>
        <dbReference type="ARBA" id="ARBA00023004"/>
    </source>
</evidence>
<keyword evidence="4" id="KW-0408">Iron</keyword>
<accession>A0ABT8BL36</accession>
<dbReference type="InterPro" id="IPR012675">
    <property type="entry name" value="Beta-grasp_dom_sf"/>
</dbReference>
<dbReference type="PROSITE" id="PS51085">
    <property type="entry name" value="2FE2S_FER_2"/>
    <property type="match status" value="1"/>
</dbReference>
<keyword evidence="5" id="KW-0411">Iron-sulfur</keyword>
<dbReference type="SUPFAM" id="SSF47741">
    <property type="entry name" value="CO dehydrogenase ISP C-domain like"/>
    <property type="match status" value="1"/>
</dbReference>
<evidence type="ECO:0000259" key="6">
    <source>
        <dbReference type="PROSITE" id="PS51085"/>
    </source>
</evidence>
<dbReference type="InterPro" id="IPR036884">
    <property type="entry name" value="2Fe-2S-bd_dom_sf"/>
</dbReference>
<dbReference type="Gene3D" id="3.30.530.20">
    <property type="match status" value="1"/>
</dbReference>
<dbReference type="Proteomes" id="UP001224644">
    <property type="component" value="Unassembled WGS sequence"/>
</dbReference>
<dbReference type="PROSITE" id="PS00197">
    <property type="entry name" value="2FE2S_FER_1"/>
    <property type="match status" value="1"/>
</dbReference>
<keyword evidence="2" id="KW-0479">Metal-binding</keyword>
<dbReference type="SUPFAM" id="SSF55961">
    <property type="entry name" value="Bet v1-like"/>
    <property type="match status" value="1"/>
</dbReference>
<keyword evidence="1" id="KW-0001">2Fe-2S</keyword>
<dbReference type="Pfam" id="PF06240">
    <property type="entry name" value="COXG"/>
    <property type="match status" value="1"/>
</dbReference>
<evidence type="ECO:0000256" key="2">
    <source>
        <dbReference type="ARBA" id="ARBA00022723"/>
    </source>
</evidence>
<evidence type="ECO:0000313" key="8">
    <source>
        <dbReference type="Proteomes" id="UP001224644"/>
    </source>
</evidence>
<evidence type="ECO:0000256" key="3">
    <source>
        <dbReference type="ARBA" id="ARBA00023002"/>
    </source>
</evidence>
<sequence>MSAASTARRDTSLSLELMVNGRARSLRAEPRTHLADVLRDGLDLTGTHLGCEHGVCGACTVLLDGEPARACLTFSGACAGAEVTTIEGLDDDAIAAELRAAFNREHALQCGYCTPGMLIAARDLVLRLPEADERRIRAGLSGNLCRCTGYVGIVRAVRGVIAERRARGIGPTTGGHRGLGPVGARDGHGVAAIRSPVAHARPVSEPQVVQVVEDFEAAHRFEQIVTVAHPPETVFALFGNVEAVAACLPGAALTGQPAPDTVEGALEVRIGPIAARFRGRARLTRDAETLTGRILGAGSDAGGRSATQGEIRYRVEPGAAPGTARIVLAVGYTLKGPLAQFGRPGLVRDLAGRIGADFAANLGAHLSGAPAPAPAGLNPLRLLVKMLTASLRRRLAASGARRP</sequence>
<dbReference type="PANTHER" id="PTHR44379">
    <property type="entry name" value="OXIDOREDUCTASE WITH IRON-SULFUR SUBUNIT"/>
    <property type="match status" value="1"/>
</dbReference>
<dbReference type="Gene3D" id="1.10.150.120">
    <property type="entry name" value="[2Fe-2S]-binding domain"/>
    <property type="match status" value="1"/>
</dbReference>
<evidence type="ECO:0000256" key="1">
    <source>
        <dbReference type="ARBA" id="ARBA00022714"/>
    </source>
</evidence>
<dbReference type="InterPro" id="IPR051452">
    <property type="entry name" value="Diverse_Oxidoreductases"/>
</dbReference>
<dbReference type="CDD" id="cd07823">
    <property type="entry name" value="SRPBCC_5"/>
    <property type="match status" value="1"/>
</dbReference>
<dbReference type="Pfam" id="PF00111">
    <property type="entry name" value="Fer2"/>
    <property type="match status" value="1"/>
</dbReference>
<dbReference type="PANTHER" id="PTHR44379:SF8">
    <property type="entry name" value="XANTHINE DEHYDROGENASE IRON-SULFUR-BINDING SUBUNIT XDHC-RELATED"/>
    <property type="match status" value="1"/>
</dbReference>
<protein>
    <submittedName>
        <fullName evidence="7">2Fe-2S iron-sulfur cluster-binding protein</fullName>
    </submittedName>
</protein>